<dbReference type="EMBL" id="JAMRXG010000001">
    <property type="protein sequence ID" value="MCM6772082.1"/>
    <property type="molecule type" value="Genomic_DNA"/>
</dbReference>
<organism evidence="4 5">
    <name type="scientific">Nocardia pulmonis</name>
    <dbReference type="NCBI Taxonomy" id="2951408"/>
    <lineage>
        <taxon>Bacteria</taxon>
        <taxon>Bacillati</taxon>
        <taxon>Actinomycetota</taxon>
        <taxon>Actinomycetes</taxon>
        <taxon>Mycobacteriales</taxon>
        <taxon>Nocardiaceae</taxon>
        <taxon>Nocardia</taxon>
    </lineage>
</organism>
<name>A0A9X2E134_9NOCA</name>
<proteinExistence type="predicted"/>
<evidence type="ECO:0000256" key="1">
    <source>
        <dbReference type="SAM" id="MobiDB-lite"/>
    </source>
</evidence>
<dbReference type="RefSeq" id="WP_251908959.1">
    <property type="nucleotide sequence ID" value="NZ_JAMRXG010000001.1"/>
</dbReference>
<keyword evidence="5" id="KW-1185">Reference proteome</keyword>
<evidence type="ECO:0000256" key="2">
    <source>
        <dbReference type="SAM" id="Phobius"/>
    </source>
</evidence>
<sequence>MSSEVEFGGPRRAGRLRAATAGKPVWPGMIPPPQPRRRHALPRRRHHRGMMVGSVAAIGTAAVAGGVVLARIEATAQRAAPESVASTADLTLGGGPDCAPTRTAGLVRGNGTGSTTSGPDVILAFQHAYYIARSGTLARAVTTPDAWVSPPQVIDLGIATIPRGTLHCVQITPLLDGRFDVQVAESRPDRSARTYRQLVTVADRDGKTLISRIDAPARPQ</sequence>
<dbReference type="AlphaFoldDB" id="A0A9X2E134"/>
<evidence type="ECO:0000259" key="3">
    <source>
        <dbReference type="Pfam" id="PF26527"/>
    </source>
</evidence>
<gene>
    <name evidence="4" type="ORF">NDR86_01180</name>
</gene>
<reference evidence="4" key="1">
    <citation type="submission" date="2022-06" db="EMBL/GenBank/DDBJ databases">
        <title>Novel species in genus nocardia.</title>
        <authorList>
            <person name="Li F."/>
        </authorList>
    </citation>
    <scope>NUCLEOTIDE SEQUENCE</scope>
    <source>
        <strain evidence="4">CDC141</strain>
    </source>
</reference>
<feature type="transmembrane region" description="Helical" evidence="2">
    <location>
        <begin position="51"/>
        <end position="72"/>
    </location>
</feature>
<dbReference type="InterPro" id="IPR058489">
    <property type="entry name" value="DUF8176"/>
</dbReference>
<dbReference type="Pfam" id="PF26527">
    <property type="entry name" value="DUF8176"/>
    <property type="match status" value="1"/>
</dbReference>
<comment type="caution">
    <text evidence="4">The sequence shown here is derived from an EMBL/GenBank/DDBJ whole genome shotgun (WGS) entry which is preliminary data.</text>
</comment>
<keyword evidence="2" id="KW-0472">Membrane</keyword>
<protein>
    <recommendedName>
        <fullName evidence="3">DUF8176 domain-containing protein</fullName>
    </recommendedName>
</protein>
<keyword evidence="2" id="KW-1133">Transmembrane helix</keyword>
<keyword evidence="2" id="KW-0812">Transmembrane</keyword>
<dbReference type="Proteomes" id="UP001139157">
    <property type="component" value="Unassembled WGS sequence"/>
</dbReference>
<accession>A0A9X2E134</accession>
<evidence type="ECO:0000313" key="4">
    <source>
        <dbReference type="EMBL" id="MCM6772082.1"/>
    </source>
</evidence>
<feature type="domain" description="DUF8176" evidence="3">
    <location>
        <begin position="96"/>
        <end position="213"/>
    </location>
</feature>
<evidence type="ECO:0000313" key="5">
    <source>
        <dbReference type="Proteomes" id="UP001139157"/>
    </source>
</evidence>
<feature type="region of interest" description="Disordered" evidence="1">
    <location>
        <begin position="1"/>
        <end position="43"/>
    </location>
</feature>